<evidence type="ECO:0000313" key="2">
    <source>
        <dbReference type="EMBL" id="KAF3457454.1"/>
    </source>
</evidence>
<feature type="compositionally biased region" description="Low complexity" evidence="1">
    <location>
        <begin position="45"/>
        <end position="55"/>
    </location>
</feature>
<reference evidence="2" key="1">
    <citation type="submission" date="2020-03" db="EMBL/GenBank/DDBJ databases">
        <title>A high-quality chromosome-level genome assembly of a woody plant with both climbing and erect habits, Rhamnella rubrinervis.</title>
        <authorList>
            <person name="Lu Z."/>
            <person name="Yang Y."/>
            <person name="Zhu X."/>
            <person name="Sun Y."/>
        </authorList>
    </citation>
    <scope>NUCLEOTIDE SEQUENCE</scope>
    <source>
        <strain evidence="2">BYM</strain>
        <tissue evidence="2">Leaf</tissue>
    </source>
</reference>
<feature type="compositionally biased region" description="Basic and acidic residues" evidence="1">
    <location>
        <begin position="1"/>
        <end position="11"/>
    </location>
</feature>
<proteinExistence type="predicted"/>
<sequence length="89" mass="9931">MGRKNNIDPKRNSITPHKKMKNGVLLIIPSPSPSPSPPSEPPSEPTTITFSESTSASKNTKRVWFTGFWNSMLRVMLRIHSLDSVGLRD</sequence>
<feature type="compositionally biased region" description="Pro residues" evidence="1">
    <location>
        <begin position="30"/>
        <end position="44"/>
    </location>
</feature>
<evidence type="ECO:0000313" key="3">
    <source>
        <dbReference type="Proteomes" id="UP000796880"/>
    </source>
</evidence>
<comment type="caution">
    <text evidence="2">The sequence shown here is derived from an EMBL/GenBank/DDBJ whole genome shotgun (WGS) entry which is preliminary data.</text>
</comment>
<organism evidence="2 3">
    <name type="scientific">Rhamnella rubrinervis</name>
    <dbReference type="NCBI Taxonomy" id="2594499"/>
    <lineage>
        <taxon>Eukaryota</taxon>
        <taxon>Viridiplantae</taxon>
        <taxon>Streptophyta</taxon>
        <taxon>Embryophyta</taxon>
        <taxon>Tracheophyta</taxon>
        <taxon>Spermatophyta</taxon>
        <taxon>Magnoliopsida</taxon>
        <taxon>eudicotyledons</taxon>
        <taxon>Gunneridae</taxon>
        <taxon>Pentapetalae</taxon>
        <taxon>rosids</taxon>
        <taxon>fabids</taxon>
        <taxon>Rosales</taxon>
        <taxon>Rhamnaceae</taxon>
        <taxon>rhamnoid group</taxon>
        <taxon>Rhamneae</taxon>
        <taxon>Rhamnella</taxon>
    </lineage>
</organism>
<evidence type="ECO:0000256" key="1">
    <source>
        <dbReference type="SAM" id="MobiDB-lite"/>
    </source>
</evidence>
<gene>
    <name evidence="2" type="ORF">FNV43_RR02112</name>
</gene>
<protein>
    <submittedName>
        <fullName evidence="2">Uncharacterized protein</fullName>
    </submittedName>
</protein>
<dbReference type="EMBL" id="VOIH02000001">
    <property type="protein sequence ID" value="KAF3457454.1"/>
    <property type="molecule type" value="Genomic_DNA"/>
</dbReference>
<feature type="region of interest" description="Disordered" evidence="1">
    <location>
        <begin position="1"/>
        <end position="58"/>
    </location>
</feature>
<dbReference type="Proteomes" id="UP000796880">
    <property type="component" value="Unassembled WGS sequence"/>
</dbReference>
<keyword evidence="3" id="KW-1185">Reference proteome</keyword>
<accession>A0A8K0HTD8</accession>
<name>A0A8K0HTD8_9ROSA</name>
<dbReference type="AlphaFoldDB" id="A0A8K0HTD8"/>